<accession>A0A8K1LEJ3</accession>
<feature type="region of interest" description="Disordered" evidence="1">
    <location>
        <begin position="146"/>
        <end position="185"/>
    </location>
</feature>
<dbReference type="AlphaFoldDB" id="A0A8K1LEJ3"/>
<protein>
    <submittedName>
        <fullName evidence="3">Uncharacterized protein</fullName>
    </submittedName>
</protein>
<name>A0A8K1LEJ3_9PASS</name>
<dbReference type="Proteomes" id="UP000796761">
    <property type="component" value="Unassembled WGS sequence"/>
</dbReference>
<evidence type="ECO:0000313" key="3">
    <source>
        <dbReference type="EMBL" id="TRZ10863.1"/>
    </source>
</evidence>
<sequence length="185" mass="19438">MPTVSMALVSAHSPDSDRSSGQCLQPQTVPGVPTTPGQCPARAGHSEATPLELELCRDGLGEFPGDKKRDISACGATSGSTGCLTWGCSSRSPMGTAKVVSSLFVLLGFQGQHREFNLHSAGSSRGEETKPSSWRSSEIHGIMESLKVPKSNHTTMVTTDPSATPTWFGHSQGWNSSSALHGLSQ</sequence>
<dbReference type="EMBL" id="SWJQ01027653">
    <property type="protein sequence ID" value="TRZ04555.1"/>
    <property type="molecule type" value="Genomic_DNA"/>
</dbReference>
<evidence type="ECO:0000313" key="4">
    <source>
        <dbReference type="Proteomes" id="UP000796761"/>
    </source>
</evidence>
<gene>
    <name evidence="3" type="ORF">HGM15179_016242</name>
    <name evidence="2" type="ORF">HGM15179_022554</name>
</gene>
<reference evidence="3" key="1">
    <citation type="submission" date="2019-04" db="EMBL/GenBank/DDBJ databases">
        <title>Genome assembly of Zosterops borbonicus 15179.</title>
        <authorList>
            <person name="Leroy T."/>
            <person name="Anselmetti Y."/>
            <person name="Tilak M.-K."/>
            <person name="Nabholz B."/>
        </authorList>
    </citation>
    <scope>NUCLEOTIDE SEQUENCE</scope>
    <source>
        <strain evidence="3">HGM_15179</strain>
        <tissue evidence="3">Muscle</tissue>
    </source>
</reference>
<comment type="caution">
    <text evidence="3">The sequence shown here is derived from an EMBL/GenBank/DDBJ whole genome shotgun (WGS) entry which is preliminary data.</text>
</comment>
<dbReference type="EMBL" id="SWJQ01000796">
    <property type="protein sequence ID" value="TRZ10863.1"/>
    <property type="molecule type" value="Genomic_DNA"/>
</dbReference>
<keyword evidence="4" id="KW-1185">Reference proteome</keyword>
<evidence type="ECO:0000313" key="2">
    <source>
        <dbReference type="EMBL" id="TRZ04555.1"/>
    </source>
</evidence>
<evidence type="ECO:0000256" key="1">
    <source>
        <dbReference type="SAM" id="MobiDB-lite"/>
    </source>
</evidence>
<feature type="region of interest" description="Disordered" evidence="1">
    <location>
        <begin position="1"/>
        <end position="45"/>
    </location>
</feature>
<organism evidence="3 4">
    <name type="scientific">Zosterops borbonicus</name>
    <dbReference type="NCBI Taxonomy" id="364589"/>
    <lineage>
        <taxon>Eukaryota</taxon>
        <taxon>Metazoa</taxon>
        <taxon>Chordata</taxon>
        <taxon>Craniata</taxon>
        <taxon>Vertebrata</taxon>
        <taxon>Euteleostomi</taxon>
        <taxon>Archelosauria</taxon>
        <taxon>Archosauria</taxon>
        <taxon>Dinosauria</taxon>
        <taxon>Saurischia</taxon>
        <taxon>Theropoda</taxon>
        <taxon>Coelurosauria</taxon>
        <taxon>Aves</taxon>
        <taxon>Neognathae</taxon>
        <taxon>Neoaves</taxon>
        <taxon>Telluraves</taxon>
        <taxon>Australaves</taxon>
        <taxon>Passeriformes</taxon>
        <taxon>Sylvioidea</taxon>
        <taxon>Zosteropidae</taxon>
        <taxon>Zosterops</taxon>
    </lineage>
</organism>
<feature type="compositionally biased region" description="Low complexity" evidence="1">
    <location>
        <begin position="25"/>
        <end position="38"/>
    </location>
</feature>
<proteinExistence type="predicted"/>
<feature type="compositionally biased region" description="Polar residues" evidence="1">
    <location>
        <begin position="151"/>
        <end position="165"/>
    </location>
</feature>
<feature type="compositionally biased region" description="Polar residues" evidence="1">
    <location>
        <begin position="172"/>
        <end position="185"/>
    </location>
</feature>